<gene>
    <name evidence="3" type="ORF">Asulf_01417</name>
</gene>
<reference evidence="3 4" key="1">
    <citation type="journal article" date="2013" name="Genome Announc.">
        <title>Complete Genome Sequence of the Thermophilic and Facultatively Chemolithoautotrophic Sulfate Reducer Archaeoglobus sulfaticallidus Strain PM70-1T.</title>
        <authorList>
            <person name="Stokke R."/>
            <person name="Hocking W.P."/>
            <person name="Steinsbu B.O."/>
            <person name="Steen I.H."/>
        </authorList>
    </citation>
    <scope>NUCLEOTIDE SEQUENCE [LARGE SCALE GENOMIC DNA]</scope>
    <source>
        <strain evidence="3">PM70-1</strain>
    </source>
</reference>
<accession>N0BCR4</accession>
<dbReference type="RefSeq" id="WP_015591002.1">
    <property type="nucleotide sequence ID" value="NC_021169.1"/>
</dbReference>
<sequence>MQKENLVKLINEIVDLEIMSQLNTLKITRKVTILYFLIVIPLLVPVASASEMVIEWEIALGGSSDDGAYSVQQTSDGGYIIAGWTDSYGVGNYDVYLIKIDAKYNKLQWQWQKTFGGKYFDKAYSVQQTKDGGYIIAGVTSSFGKGSYDVYLIKTDANGNLEWQKTFGGSSDDIAYSVQQTNDGGYIIAGYTTSLGEGGKDVYIIKTDANGNLQWYKTFGGRENDWARSIQQTSDGGYIIVGTTKSFGDLFHNGDVYLIKTDPYGNLQWYKTFGGRGWDEAYSVQQTSDGGYIIAGFSWSFGAGDVYLIKTSANGKLQWQKTFSNDIDEAYSVQQTKDGGYIIVGWTGELRSRIGDIYLIKTDSNGNLQWQKTFGTKRNEIGWSLQQTKDEGYLIVGYIKSSEVGDVYIAKLAWKERVIANSAINSAKEVISSAKTKGFDVSEAESLLTQAEQAFNDERYSDAKSLAEKARELALQTADQAENALNTIISAKENISLAKSKGLDVSEAEELLKQAEQEFNAGNYETAYNLATKTESIALDVDKDGVPNDQDFAPTIHNALFYLGFVVLAASVYTAKKIRIKRKEEELKSKGYVKYKTLDGKWVWGTTEEAKRYSYFAEVVQAIEEFHPPKRYAREEGYRDTLFAWLKSRFPNTIMEYQRGASRPDIVVFIDKNTSIAIEVKGPTGSQELQTIADKVMRYKQHFNHLIIVLFDVRVSSTRYQETYEGLKRTYPDIVIIRKDFPSVDFTN</sequence>
<dbReference type="Proteomes" id="UP000013307">
    <property type="component" value="Chromosome"/>
</dbReference>
<keyword evidence="2" id="KW-1133">Transmembrane helix</keyword>
<dbReference type="eggNOG" id="arCOG07824">
    <property type="taxonomic scope" value="Archaea"/>
</dbReference>
<keyword evidence="2" id="KW-0472">Membrane</keyword>
<dbReference type="KEGG" id="ast:Asulf_01417"/>
<dbReference type="EMBL" id="CP005290">
    <property type="protein sequence ID" value="AGK61404.1"/>
    <property type="molecule type" value="Genomic_DNA"/>
</dbReference>
<dbReference type="OrthoDB" id="359327at2157"/>
<dbReference type="eggNOG" id="arCOG02559">
    <property type="taxonomic scope" value="Archaea"/>
</dbReference>
<evidence type="ECO:0000313" key="3">
    <source>
        <dbReference type="EMBL" id="AGK61404.1"/>
    </source>
</evidence>
<evidence type="ECO:0000256" key="2">
    <source>
        <dbReference type="SAM" id="Phobius"/>
    </source>
</evidence>
<dbReference type="PANTHER" id="PTHR42754:SF1">
    <property type="entry name" value="LIPOPROTEIN"/>
    <property type="match status" value="1"/>
</dbReference>
<dbReference type="AlphaFoldDB" id="N0BCR4"/>
<dbReference type="InterPro" id="IPR011047">
    <property type="entry name" value="Quinoprotein_ADH-like_sf"/>
</dbReference>
<keyword evidence="1" id="KW-0175">Coiled coil</keyword>
<feature type="coiled-coil region" evidence="1">
    <location>
        <begin position="498"/>
        <end position="525"/>
    </location>
</feature>
<organism evidence="3 4">
    <name type="scientific">Archaeoglobus sulfaticallidus PM70-1</name>
    <dbReference type="NCBI Taxonomy" id="387631"/>
    <lineage>
        <taxon>Archaea</taxon>
        <taxon>Methanobacteriati</taxon>
        <taxon>Methanobacteriota</taxon>
        <taxon>Archaeoglobi</taxon>
        <taxon>Archaeoglobales</taxon>
        <taxon>Archaeoglobaceae</taxon>
        <taxon>Archaeoglobus</taxon>
    </lineage>
</organism>
<evidence type="ECO:0000256" key="1">
    <source>
        <dbReference type="SAM" id="Coils"/>
    </source>
</evidence>
<dbReference type="GeneID" id="25398473"/>
<proteinExistence type="predicted"/>
<keyword evidence="2" id="KW-0812">Transmembrane</keyword>
<dbReference type="Gene3D" id="1.20.1270.390">
    <property type="match status" value="1"/>
</dbReference>
<dbReference type="PANTHER" id="PTHR42754">
    <property type="entry name" value="ENDOGLUCANASE"/>
    <property type="match status" value="1"/>
</dbReference>
<feature type="transmembrane region" description="Helical" evidence="2">
    <location>
        <begin position="33"/>
        <end position="54"/>
    </location>
</feature>
<dbReference type="HOGENOM" id="CLU_371586_0_0_2"/>
<evidence type="ECO:0000313" key="4">
    <source>
        <dbReference type="Proteomes" id="UP000013307"/>
    </source>
</evidence>
<protein>
    <submittedName>
        <fullName evidence="3">Uncharacterized protein</fullName>
    </submittedName>
</protein>
<name>N0BCR4_9EURY</name>
<keyword evidence="4" id="KW-1185">Reference proteome</keyword>
<dbReference type="eggNOG" id="arCOG03888">
    <property type="taxonomic scope" value="Archaea"/>
</dbReference>
<dbReference type="SUPFAM" id="SSF50998">
    <property type="entry name" value="Quinoprotein alcohol dehydrogenase-like"/>
    <property type="match status" value="1"/>
</dbReference>